<organism evidence="1 2">
    <name type="scientific">Bacteroides faecalis</name>
    <dbReference type="NCBI Taxonomy" id="2447885"/>
    <lineage>
        <taxon>Bacteria</taxon>
        <taxon>Pseudomonadati</taxon>
        <taxon>Bacteroidota</taxon>
        <taxon>Bacteroidia</taxon>
        <taxon>Bacteroidales</taxon>
        <taxon>Bacteroidaceae</taxon>
        <taxon>Bacteroides</taxon>
    </lineage>
</organism>
<dbReference type="Proteomes" id="UP000288079">
    <property type="component" value="Unassembled WGS sequence"/>
</dbReference>
<proteinExistence type="predicted"/>
<protein>
    <submittedName>
        <fullName evidence="1">Uncharacterized protein</fullName>
    </submittedName>
</protein>
<reference evidence="1 2" key="1">
    <citation type="submission" date="2018-10" db="EMBL/GenBank/DDBJ databases">
        <title>Draft Genome Sequence of Bacteroides sp. KCTC 15687.</title>
        <authorList>
            <person name="Yu S.Y."/>
            <person name="Kim J.S."/>
            <person name="Oh B.S."/>
            <person name="Park S.H."/>
            <person name="Kang S.W."/>
            <person name="Park J.E."/>
            <person name="Choi S.H."/>
            <person name="Han K.I."/>
            <person name="Lee K.C."/>
            <person name="Eom M.K."/>
            <person name="Suh M.K."/>
            <person name="Lee D.H."/>
            <person name="Yoon H."/>
            <person name="Kim B."/>
            <person name="Yang S.J."/>
            <person name="Lee J.S."/>
            <person name="Lee J.H."/>
        </authorList>
    </citation>
    <scope>NUCLEOTIDE SEQUENCE [LARGE SCALE GENOMIC DNA]</scope>
    <source>
        <strain evidence="1 2">KCTC 15687</strain>
    </source>
</reference>
<keyword evidence="2" id="KW-1185">Reference proteome</keyword>
<name>A0A401LTY5_9BACE</name>
<dbReference type="AlphaFoldDB" id="A0A401LTY5"/>
<sequence length="57" mass="6468">MDSVRQFCVVLPYGGMNNGADFFDLPDMNHRKNKDVFTGKFELSPYFVLGILAKIPN</sequence>
<evidence type="ECO:0000313" key="2">
    <source>
        <dbReference type="Proteomes" id="UP000288079"/>
    </source>
</evidence>
<gene>
    <name evidence="1" type="ORF">KGMB02408_19710</name>
</gene>
<accession>A0A401LTY5</accession>
<comment type="caution">
    <text evidence="1">The sequence shown here is derived from an EMBL/GenBank/DDBJ whole genome shotgun (WGS) entry which is preliminary data.</text>
</comment>
<dbReference type="EMBL" id="BHWB01000005">
    <property type="protein sequence ID" value="GCB35026.1"/>
    <property type="molecule type" value="Genomic_DNA"/>
</dbReference>
<evidence type="ECO:0000313" key="1">
    <source>
        <dbReference type="EMBL" id="GCB35026.1"/>
    </source>
</evidence>